<sequence length="61" mass="6931">MVVRNLQRQNLVSDVVSSLTKQLSHIVFHYTKNRVAVLGTPDEVILTGTNRMRVTAILFHL</sequence>
<evidence type="ECO:0000313" key="1">
    <source>
        <dbReference type="EMBL" id="QSG12940.1"/>
    </source>
</evidence>
<organism evidence="1 2">
    <name type="scientific">Halapricum desulfuricans</name>
    <dbReference type="NCBI Taxonomy" id="2841257"/>
    <lineage>
        <taxon>Archaea</taxon>
        <taxon>Methanobacteriati</taxon>
        <taxon>Methanobacteriota</taxon>
        <taxon>Stenosarchaea group</taxon>
        <taxon>Halobacteria</taxon>
        <taxon>Halobacteriales</taxon>
        <taxon>Haloarculaceae</taxon>
        <taxon>Halapricum</taxon>
    </lineage>
</organism>
<dbReference type="Proteomes" id="UP000663305">
    <property type="component" value="Chromosome"/>
</dbReference>
<name>A0A897NEU0_9EURY</name>
<dbReference type="AlphaFoldDB" id="A0A897NEU0"/>
<evidence type="ECO:0000313" key="2">
    <source>
        <dbReference type="Proteomes" id="UP000663305"/>
    </source>
</evidence>
<protein>
    <submittedName>
        <fullName evidence="1">Uncharacterized protein</fullName>
    </submittedName>
</protein>
<gene>
    <name evidence="1" type="ORF">HSBGL_2536</name>
</gene>
<proteinExistence type="predicted"/>
<dbReference type="EMBL" id="CP064789">
    <property type="protein sequence ID" value="QSG12940.1"/>
    <property type="molecule type" value="Genomic_DNA"/>
</dbReference>
<reference evidence="1" key="1">
    <citation type="submission" date="2020-11" db="EMBL/GenBank/DDBJ databases">
        <title>Carbohydrate-dependent, anaerobic sulfur respiration: A novel catabolism in halophilic archaea.</title>
        <authorList>
            <person name="Sorokin D.Y."/>
            <person name="Messina E."/>
            <person name="Smedile F."/>
            <person name="La Cono V."/>
            <person name="Hallsworth J.E."/>
            <person name="Yakimov M.M."/>
        </authorList>
    </citation>
    <scope>NUCLEOTIDE SEQUENCE</scope>
    <source>
        <strain evidence="1">HSR-Bgl</strain>
    </source>
</reference>
<accession>A0A897NEU0</accession>